<name>A0A941IK68_9ACTN</name>
<organism evidence="6 7">
    <name type="scientific">Actinospica acidithermotolerans</name>
    <dbReference type="NCBI Taxonomy" id="2828514"/>
    <lineage>
        <taxon>Bacteria</taxon>
        <taxon>Bacillati</taxon>
        <taxon>Actinomycetota</taxon>
        <taxon>Actinomycetes</taxon>
        <taxon>Catenulisporales</taxon>
        <taxon>Actinospicaceae</taxon>
        <taxon>Actinospica</taxon>
    </lineage>
</organism>
<dbReference type="RefSeq" id="WP_212518960.1">
    <property type="nucleotide sequence ID" value="NZ_JAGSOH010000042.1"/>
</dbReference>
<dbReference type="Proteomes" id="UP000676325">
    <property type="component" value="Unassembled WGS sequence"/>
</dbReference>
<dbReference type="CDD" id="cd06127">
    <property type="entry name" value="DEDDh"/>
    <property type="match status" value="1"/>
</dbReference>
<evidence type="ECO:0000256" key="4">
    <source>
        <dbReference type="SAM" id="MobiDB-lite"/>
    </source>
</evidence>
<dbReference type="SMART" id="SM00479">
    <property type="entry name" value="EXOIII"/>
    <property type="match status" value="1"/>
</dbReference>
<evidence type="ECO:0000259" key="5">
    <source>
        <dbReference type="SMART" id="SM00479"/>
    </source>
</evidence>
<dbReference type="GO" id="GO:0008408">
    <property type="term" value="F:3'-5' exonuclease activity"/>
    <property type="evidence" value="ECO:0007669"/>
    <property type="project" value="TreeGrafter"/>
</dbReference>
<reference evidence="6" key="1">
    <citation type="submission" date="2021-04" db="EMBL/GenBank/DDBJ databases">
        <title>Genome based classification of Actinospica acidithermotolerans sp. nov., an actinobacterium isolated from an Indonesian hot spring.</title>
        <authorList>
            <person name="Kusuma A.B."/>
            <person name="Putra K.E."/>
            <person name="Nafisah S."/>
            <person name="Loh J."/>
            <person name="Nouioui I."/>
            <person name="Goodfellow M."/>
        </authorList>
    </citation>
    <scope>NUCLEOTIDE SEQUENCE</scope>
    <source>
        <strain evidence="6">MGRD01-02</strain>
    </source>
</reference>
<evidence type="ECO:0000256" key="1">
    <source>
        <dbReference type="ARBA" id="ARBA00022722"/>
    </source>
</evidence>
<dbReference type="PANTHER" id="PTHR30231:SF4">
    <property type="entry name" value="PROTEIN NEN2"/>
    <property type="match status" value="1"/>
</dbReference>
<dbReference type="Gene3D" id="3.30.420.10">
    <property type="entry name" value="Ribonuclease H-like superfamily/Ribonuclease H"/>
    <property type="match status" value="1"/>
</dbReference>
<keyword evidence="1" id="KW-0540">Nuclease</keyword>
<proteinExistence type="predicted"/>
<dbReference type="InterPro" id="IPR036397">
    <property type="entry name" value="RNaseH_sf"/>
</dbReference>
<dbReference type="SUPFAM" id="SSF53098">
    <property type="entry name" value="Ribonuclease H-like"/>
    <property type="match status" value="1"/>
</dbReference>
<protein>
    <submittedName>
        <fullName evidence="6">3'-5' exonuclease</fullName>
    </submittedName>
</protein>
<gene>
    <name evidence="6" type="ORF">KDK95_15975</name>
</gene>
<dbReference type="InterPro" id="IPR013520">
    <property type="entry name" value="Ribonucl_H"/>
</dbReference>
<dbReference type="Pfam" id="PF00929">
    <property type="entry name" value="RNase_T"/>
    <property type="match status" value="1"/>
</dbReference>
<keyword evidence="3 6" id="KW-0269">Exonuclease</keyword>
<dbReference type="EMBL" id="JAGSOH010000042">
    <property type="protein sequence ID" value="MBR7827818.1"/>
    <property type="molecule type" value="Genomic_DNA"/>
</dbReference>
<dbReference type="GO" id="GO:0003676">
    <property type="term" value="F:nucleic acid binding"/>
    <property type="evidence" value="ECO:0007669"/>
    <property type="project" value="InterPro"/>
</dbReference>
<evidence type="ECO:0000256" key="3">
    <source>
        <dbReference type="ARBA" id="ARBA00022839"/>
    </source>
</evidence>
<feature type="domain" description="Exonuclease" evidence="5">
    <location>
        <begin position="2"/>
        <end position="172"/>
    </location>
</feature>
<comment type="caution">
    <text evidence="6">The sequence shown here is derived from an EMBL/GenBank/DDBJ whole genome shotgun (WGS) entry which is preliminary data.</text>
</comment>
<evidence type="ECO:0000313" key="7">
    <source>
        <dbReference type="Proteomes" id="UP000676325"/>
    </source>
</evidence>
<keyword evidence="2" id="KW-0378">Hydrolase</keyword>
<evidence type="ECO:0000313" key="6">
    <source>
        <dbReference type="EMBL" id="MBR7827818.1"/>
    </source>
</evidence>
<evidence type="ECO:0000256" key="2">
    <source>
        <dbReference type="ARBA" id="ARBA00022801"/>
    </source>
</evidence>
<dbReference type="PANTHER" id="PTHR30231">
    <property type="entry name" value="DNA POLYMERASE III SUBUNIT EPSILON"/>
    <property type="match status" value="1"/>
</dbReference>
<sequence>MIDFEALTPAGRPMEPVEVAALALRHTGGRWREQARFSALIRPPDDVPVTARFTTLTGITAAMLTGEPSARQVLGELDRRLSAPPYRLVAHNAATEGSLIRNQAEHCPNLASTPLIDTIAMARAVIPHLSSYKLDTVRAHYRIPPQPDRHRAMADVELTTEIFTRLLADGAKAGCWHDLPSLECAAGRAAPRRPAPRPRTPWEAEVPAQ</sequence>
<accession>A0A941IK68</accession>
<keyword evidence="7" id="KW-1185">Reference proteome</keyword>
<feature type="region of interest" description="Disordered" evidence="4">
    <location>
        <begin position="188"/>
        <end position="209"/>
    </location>
</feature>
<dbReference type="InterPro" id="IPR012337">
    <property type="entry name" value="RNaseH-like_sf"/>
</dbReference>
<dbReference type="AlphaFoldDB" id="A0A941IK68"/>